<sequence>MTTDDQFKALVRHMHNYLKATHHLRFVENSDGARPPVSLSRTTEHLERAILPAMPSYNTNLMLYGNARNWLCTGLQVLENHYLEIQRQSRQGILGLPLDRWEEAWTVAIKWGRRNIKQLHGTTIDTATDGIKRLIGGDTHLDQPQTTIATAPTTVKRDTDSDDDDGPLNTAITTNTTAPSPPLAMVSPNTGENGRPSQNQYQDITPPDFNPEVQTSPTREGNTNQSDPDVPIPRTPRIQVDAYPGAKITHATHILQHKTPTSPTTQKVILSFGINNREDTNLSNLETNIKTLVAKAQLAFPNARIYVPLLNFSNRLPLKMKKTIQFINSAIWRTGRSIPSLSVAHFRTVQDGIHWTGDTAEEMAQHWLFTLNK</sequence>
<dbReference type="CDD" id="cd00229">
    <property type="entry name" value="SGNH_hydrolase"/>
    <property type="match status" value="1"/>
</dbReference>
<dbReference type="EMBL" id="JBHFQA010000001">
    <property type="protein sequence ID" value="KAL2103174.1"/>
    <property type="molecule type" value="Genomic_DNA"/>
</dbReference>
<dbReference type="SUPFAM" id="SSF52266">
    <property type="entry name" value="SGNH hydrolase"/>
    <property type="match status" value="1"/>
</dbReference>
<proteinExistence type="predicted"/>
<feature type="compositionally biased region" description="Low complexity" evidence="1">
    <location>
        <begin position="143"/>
        <end position="154"/>
    </location>
</feature>
<name>A0ABD1KVI8_9TELE</name>
<comment type="caution">
    <text evidence="2">The sequence shown here is derived from an EMBL/GenBank/DDBJ whole genome shotgun (WGS) entry which is preliminary data.</text>
</comment>
<organism evidence="2 3">
    <name type="scientific">Coilia grayii</name>
    <name type="common">Gray's grenadier anchovy</name>
    <dbReference type="NCBI Taxonomy" id="363190"/>
    <lineage>
        <taxon>Eukaryota</taxon>
        <taxon>Metazoa</taxon>
        <taxon>Chordata</taxon>
        <taxon>Craniata</taxon>
        <taxon>Vertebrata</taxon>
        <taxon>Euteleostomi</taxon>
        <taxon>Actinopterygii</taxon>
        <taxon>Neopterygii</taxon>
        <taxon>Teleostei</taxon>
        <taxon>Clupei</taxon>
        <taxon>Clupeiformes</taxon>
        <taxon>Clupeoidei</taxon>
        <taxon>Engraulidae</taxon>
        <taxon>Coilinae</taxon>
        <taxon>Coilia</taxon>
    </lineage>
</organism>
<dbReference type="Gene3D" id="3.40.50.1110">
    <property type="entry name" value="SGNH hydrolase"/>
    <property type="match status" value="1"/>
</dbReference>
<dbReference type="InterPro" id="IPR036514">
    <property type="entry name" value="SGNH_hydro_sf"/>
</dbReference>
<evidence type="ECO:0000313" key="3">
    <source>
        <dbReference type="Proteomes" id="UP001591681"/>
    </source>
</evidence>
<accession>A0ABD1KVI8</accession>
<feature type="compositionally biased region" description="Polar residues" evidence="1">
    <location>
        <begin position="187"/>
        <end position="203"/>
    </location>
</feature>
<protein>
    <submittedName>
        <fullName evidence="2">Uncharacterized protein</fullName>
    </submittedName>
</protein>
<feature type="compositionally biased region" description="Polar residues" evidence="1">
    <location>
        <begin position="212"/>
        <end position="227"/>
    </location>
</feature>
<evidence type="ECO:0000313" key="2">
    <source>
        <dbReference type="EMBL" id="KAL2103174.1"/>
    </source>
</evidence>
<feature type="region of interest" description="Disordered" evidence="1">
    <location>
        <begin position="135"/>
        <end position="237"/>
    </location>
</feature>
<gene>
    <name evidence="2" type="ORF">ACEWY4_000042</name>
</gene>
<dbReference type="Proteomes" id="UP001591681">
    <property type="component" value="Unassembled WGS sequence"/>
</dbReference>
<keyword evidence="3" id="KW-1185">Reference proteome</keyword>
<evidence type="ECO:0000256" key="1">
    <source>
        <dbReference type="SAM" id="MobiDB-lite"/>
    </source>
</evidence>
<reference evidence="2 3" key="1">
    <citation type="submission" date="2024-09" db="EMBL/GenBank/DDBJ databases">
        <title>A chromosome-level genome assembly of Gray's grenadier anchovy, Coilia grayii.</title>
        <authorList>
            <person name="Fu Z."/>
        </authorList>
    </citation>
    <scope>NUCLEOTIDE SEQUENCE [LARGE SCALE GENOMIC DNA]</scope>
    <source>
        <strain evidence="2">G4</strain>
        <tissue evidence="2">Muscle</tissue>
    </source>
</reference>
<dbReference type="AlphaFoldDB" id="A0ABD1KVI8"/>